<evidence type="ECO:0000313" key="6">
    <source>
        <dbReference type="EMBL" id="MBK9297204.1"/>
    </source>
</evidence>
<dbReference type="InterPro" id="IPR036761">
    <property type="entry name" value="TTHA0802/YceI-like_sf"/>
</dbReference>
<evidence type="ECO:0000313" key="7">
    <source>
        <dbReference type="Proteomes" id="UP000727993"/>
    </source>
</evidence>
<dbReference type="InterPro" id="IPR008977">
    <property type="entry name" value="PHM/PNGase_F_dom_sf"/>
</dbReference>
<evidence type="ECO:0000256" key="1">
    <source>
        <dbReference type="ARBA" id="ARBA00008812"/>
    </source>
</evidence>
<dbReference type="EMBL" id="JADJZA010000007">
    <property type="protein sequence ID" value="MBK9297204.1"/>
    <property type="molecule type" value="Genomic_DNA"/>
</dbReference>
<dbReference type="Proteomes" id="UP000727993">
    <property type="component" value="Unassembled WGS sequence"/>
</dbReference>
<evidence type="ECO:0000256" key="3">
    <source>
        <dbReference type="SAM" id="MobiDB-lite"/>
    </source>
</evidence>
<keyword evidence="2" id="KW-1015">Disulfide bond</keyword>
<sequence>MGNKVKGVVGRHPVLAGMGMLIVVSAVVGGIVWNSMFGLEPTVVYFGVPDAPTLTATNNETIYRLDASRSTITYTVTEKLAGTTHTATGTTRGIAGDIALNTTKPADSRIGDIVINVQQLTSDQQLRDERLRHDYLQSNDYQTATFSPPHSTDSPPKSPKTPPYKFTITGDLTVKETTKPATLKATGTLTGNELHLNATTTISLTNYGIGPINMVGFAQADDNARLDFNLTAIDTADFTDTNRVASAATTNTKPTGTSPSFTNAVQPILENSCASCHQTGEAGAPFWELTDASDATRIADGLALITKSRYMPPFLATDAGIPLKHDPRLTNKQITTIEDWANAGAPLDTPTTTPIKVTNEPVLHPRADMTLTAAAPYEGSTNKTNDYRCLIMDPELDTPAVATGYEFVPDKNEFVHHALTYRMTADQREGVDQRDADDPGTGYECFGGVGAGPGGLSPSGRGRGSELVAGWAPGAKPGIYPDGAGLKMQPGDFFVTQVHYHYVHAAPPDQSQLILQLGSEPTENYADVAVSQYLAPAEIPCMPDEKGPLCDRAASIQALTDEFGPAAPVIANGLNAVCGSTPEETANVDAEGISTSSCEHGVSSVGKLLSVNGHMHELGRTFRMTLNPDTPGEKVLLDIDRWDFNWQFSYVPVEDIVLTSDDTIKVECSWDRNLINPQAEPRWISWSEGTEDEMCFSTVATIEPRE</sequence>
<dbReference type="GO" id="GO:0020037">
    <property type="term" value="F:heme binding"/>
    <property type="evidence" value="ECO:0007669"/>
    <property type="project" value="InterPro"/>
</dbReference>
<protein>
    <submittedName>
        <fullName evidence="6">YceI family protein</fullName>
    </submittedName>
</protein>
<dbReference type="Gene3D" id="2.60.120.230">
    <property type="match status" value="1"/>
</dbReference>
<accession>A0A936NCL7</accession>
<evidence type="ECO:0000256" key="4">
    <source>
        <dbReference type="SAM" id="Phobius"/>
    </source>
</evidence>
<dbReference type="GO" id="GO:0005507">
    <property type="term" value="F:copper ion binding"/>
    <property type="evidence" value="ECO:0007669"/>
    <property type="project" value="InterPro"/>
</dbReference>
<evidence type="ECO:0000256" key="2">
    <source>
        <dbReference type="ARBA" id="ARBA00023157"/>
    </source>
</evidence>
<dbReference type="InterPro" id="IPR036939">
    <property type="entry name" value="Cu2_ascorb_mOase_N_sf"/>
</dbReference>
<dbReference type="GO" id="GO:0016715">
    <property type="term" value="F:oxidoreductase activity, acting on paired donors, with incorporation or reduction of molecular oxygen, reduced ascorbate as one donor, and incorporation of one atom of oxygen"/>
    <property type="evidence" value="ECO:0007669"/>
    <property type="project" value="InterPro"/>
</dbReference>
<dbReference type="GO" id="GO:0009055">
    <property type="term" value="F:electron transfer activity"/>
    <property type="evidence" value="ECO:0007669"/>
    <property type="project" value="InterPro"/>
</dbReference>
<evidence type="ECO:0000259" key="5">
    <source>
        <dbReference type="SMART" id="SM00867"/>
    </source>
</evidence>
<comment type="similarity">
    <text evidence="1">Belongs to the UPF0312 family.</text>
</comment>
<dbReference type="SUPFAM" id="SSF46626">
    <property type="entry name" value="Cytochrome c"/>
    <property type="match status" value="1"/>
</dbReference>
<organism evidence="6 7">
    <name type="scientific">Candidatus Neomicrothrix subdominans</name>
    <dbReference type="NCBI Taxonomy" id="2954438"/>
    <lineage>
        <taxon>Bacteria</taxon>
        <taxon>Bacillati</taxon>
        <taxon>Actinomycetota</taxon>
        <taxon>Acidimicrobiia</taxon>
        <taxon>Acidimicrobiales</taxon>
        <taxon>Microthrixaceae</taxon>
        <taxon>Candidatus Neomicrothrix</taxon>
    </lineage>
</organism>
<dbReference type="InterPro" id="IPR014784">
    <property type="entry name" value="Cu2_ascorb_mOase-like_C"/>
</dbReference>
<gene>
    <name evidence="6" type="ORF">IPN02_10330</name>
</gene>
<dbReference type="SUPFAM" id="SSF49742">
    <property type="entry name" value="PHM/PNGase F"/>
    <property type="match status" value="2"/>
</dbReference>
<keyword evidence="4" id="KW-0472">Membrane</keyword>
<feature type="region of interest" description="Disordered" evidence="3">
    <location>
        <begin position="140"/>
        <end position="163"/>
    </location>
</feature>
<keyword evidence="4" id="KW-1133">Transmembrane helix</keyword>
<name>A0A936NCL7_9ACTN</name>
<dbReference type="SMART" id="SM00867">
    <property type="entry name" value="YceI"/>
    <property type="match status" value="1"/>
</dbReference>
<dbReference type="PANTHER" id="PTHR34406:SF1">
    <property type="entry name" value="PROTEIN YCEI"/>
    <property type="match status" value="1"/>
</dbReference>
<keyword evidence="4" id="KW-0812">Transmembrane</keyword>
<dbReference type="Gene3D" id="2.60.120.310">
    <property type="entry name" value="Copper type II, ascorbate-dependent monooxygenase, N-terminal domain"/>
    <property type="match status" value="1"/>
</dbReference>
<proteinExistence type="inferred from homology"/>
<reference evidence="6 7" key="1">
    <citation type="submission" date="2020-10" db="EMBL/GenBank/DDBJ databases">
        <title>Connecting structure to function with the recovery of over 1000 high-quality activated sludge metagenome-assembled genomes encoding full-length rRNA genes using long-read sequencing.</title>
        <authorList>
            <person name="Singleton C.M."/>
            <person name="Petriglieri F."/>
            <person name="Kristensen J.M."/>
            <person name="Kirkegaard R.H."/>
            <person name="Michaelsen T.Y."/>
            <person name="Andersen M.H."/>
            <person name="Karst S.M."/>
            <person name="Dueholm M.S."/>
            <person name="Nielsen P.H."/>
            <person name="Albertsen M."/>
        </authorList>
    </citation>
    <scope>NUCLEOTIDE SEQUENCE [LARGE SCALE GENOMIC DNA]</scope>
    <source>
        <strain evidence="6">Lyne_18-Q3-R50-59_MAXAC.006</strain>
    </source>
</reference>
<dbReference type="InterPro" id="IPR036909">
    <property type="entry name" value="Cyt_c-like_dom_sf"/>
</dbReference>
<feature type="domain" description="Lipid/polyisoprenoid-binding YceI-like" evidence="5">
    <location>
        <begin position="62"/>
        <end position="233"/>
    </location>
</feature>
<dbReference type="Pfam" id="PF04264">
    <property type="entry name" value="YceI"/>
    <property type="match status" value="1"/>
</dbReference>
<dbReference type="AlphaFoldDB" id="A0A936NCL7"/>
<feature type="transmembrane region" description="Helical" evidence="4">
    <location>
        <begin position="12"/>
        <end position="33"/>
    </location>
</feature>
<dbReference type="InterPro" id="IPR007372">
    <property type="entry name" value="Lipid/polyisoprenoid-bd_YceI"/>
</dbReference>
<dbReference type="PANTHER" id="PTHR34406">
    <property type="entry name" value="PROTEIN YCEI"/>
    <property type="match status" value="1"/>
</dbReference>
<comment type="caution">
    <text evidence="6">The sequence shown here is derived from an EMBL/GenBank/DDBJ whole genome shotgun (WGS) entry which is preliminary data.</text>
</comment>
<dbReference type="Gene3D" id="2.40.128.110">
    <property type="entry name" value="Lipid/polyisoprenoid-binding, YceI-like"/>
    <property type="match status" value="1"/>
</dbReference>
<dbReference type="SUPFAM" id="SSF101874">
    <property type="entry name" value="YceI-like"/>
    <property type="match status" value="1"/>
</dbReference>